<keyword evidence="3" id="KW-1185">Reference proteome</keyword>
<feature type="compositionally biased region" description="Basic residues" evidence="1">
    <location>
        <begin position="54"/>
        <end position="63"/>
    </location>
</feature>
<evidence type="ECO:0000256" key="1">
    <source>
        <dbReference type="SAM" id="MobiDB-lite"/>
    </source>
</evidence>
<feature type="region of interest" description="Disordered" evidence="1">
    <location>
        <begin position="29"/>
        <end position="63"/>
    </location>
</feature>
<gene>
    <name evidence="2" type="ORF">DVH24_001878</name>
</gene>
<dbReference type="EMBL" id="RDQH01000339">
    <property type="protein sequence ID" value="RXH78360.1"/>
    <property type="molecule type" value="Genomic_DNA"/>
</dbReference>
<protein>
    <submittedName>
        <fullName evidence="2">Uncharacterized protein</fullName>
    </submittedName>
</protein>
<proteinExistence type="predicted"/>
<evidence type="ECO:0000313" key="2">
    <source>
        <dbReference type="EMBL" id="RXH78360.1"/>
    </source>
</evidence>
<dbReference type="Proteomes" id="UP000290289">
    <property type="component" value="Chromosome 13"/>
</dbReference>
<accession>A0A498I564</accession>
<dbReference type="AlphaFoldDB" id="A0A498I564"/>
<reference evidence="2 3" key="1">
    <citation type="submission" date="2018-10" db="EMBL/GenBank/DDBJ databases">
        <title>A high-quality apple genome assembly.</title>
        <authorList>
            <person name="Hu J."/>
        </authorList>
    </citation>
    <scope>NUCLEOTIDE SEQUENCE [LARGE SCALE GENOMIC DNA]</scope>
    <source>
        <strain evidence="3">cv. HFTH1</strain>
        <tissue evidence="2">Young leaf</tissue>
    </source>
</reference>
<organism evidence="2 3">
    <name type="scientific">Malus domestica</name>
    <name type="common">Apple</name>
    <name type="synonym">Pyrus malus</name>
    <dbReference type="NCBI Taxonomy" id="3750"/>
    <lineage>
        <taxon>Eukaryota</taxon>
        <taxon>Viridiplantae</taxon>
        <taxon>Streptophyta</taxon>
        <taxon>Embryophyta</taxon>
        <taxon>Tracheophyta</taxon>
        <taxon>Spermatophyta</taxon>
        <taxon>Magnoliopsida</taxon>
        <taxon>eudicotyledons</taxon>
        <taxon>Gunneridae</taxon>
        <taxon>Pentapetalae</taxon>
        <taxon>rosids</taxon>
        <taxon>fabids</taxon>
        <taxon>Rosales</taxon>
        <taxon>Rosaceae</taxon>
        <taxon>Amygdaloideae</taxon>
        <taxon>Maleae</taxon>
        <taxon>Malus</taxon>
    </lineage>
</organism>
<name>A0A498I564_MALDO</name>
<comment type="caution">
    <text evidence="2">The sequence shown here is derived from an EMBL/GenBank/DDBJ whole genome shotgun (WGS) entry which is preliminary data.</text>
</comment>
<evidence type="ECO:0000313" key="3">
    <source>
        <dbReference type="Proteomes" id="UP000290289"/>
    </source>
</evidence>
<sequence>MVFAVPRIVNAIHLFGVIAFRWDGTRQNEMGRDRMGQDGTERRGSKDALGWKQRGIRRRQRVV</sequence>
<feature type="compositionally biased region" description="Basic and acidic residues" evidence="1">
    <location>
        <begin position="29"/>
        <end position="46"/>
    </location>
</feature>